<dbReference type="PROSITE" id="PS51900">
    <property type="entry name" value="CB"/>
    <property type="match status" value="1"/>
</dbReference>
<protein>
    <submittedName>
        <fullName evidence="8">Tyrosine-type recombinase/integrase</fullName>
    </submittedName>
</protein>
<dbReference type="SUPFAM" id="SSF56349">
    <property type="entry name" value="DNA breaking-rejoining enzymes"/>
    <property type="match status" value="1"/>
</dbReference>
<dbReference type="RefSeq" id="WP_345926764.1">
    <property type="nucleotide sequence ID" value="NZ_JBDIVF010000003.1"/>
</dbReference>
<keyword evidence="4" id="KW-0233">DNA recombination</keyword>
<evidence type="ECO:0000256" key="2">
    <source>
        <dbReference type="ARBA" id="ARBA00022908"/>
    </source>
</evidence>
<feature type="domain" description="Tyr recombinase" evidence="6">
    <location>
        <begin position="140"/>
        <end position="309"/>
    </location>
</feature>
<dbReference type="Gene3D" id="1.10.150.130">
    <property type="match status" value="1"/>
</dbReference>
<name>A0ABV2CKX3_9RHOO</name>
<keyword evidence="9" id="KW-1185">Reference proteome</keyword>
<evidence type="ECO:0000256" key="3">
    <source>
        <dbReference type="ARBA" id="ARBA00023125"/>
    </source>
</evidence>
<evidence type="ECO:0000256" key="1">
    <source>
        <dbReference type="ARBA" id="ARBA00008857"/>
    </source>
</evidence>
<dbReference type="Proteomes" id="UP001548590">
    <property type="component" value="Unassembled WGS sequence"/>
</dbReference>
<evidence type="ECO:0000259" key="7">
    <source>
        <dbReference type="PROSITE" id="PS51900"/>
    </source>
</evidence>
<dbReference type="Gene3D" id="1.10.443.10">
    <property type="entry name" value="Intergrase catalytic core"/>
    <property type="match status" value="1"/>
</dbReference>
<dbReference type="EMBL" id="JBEWLZ010000001">
    <property type="protein sequence ID" value="MET1488550.1"/>
    <property type="molecule type" value="Genomic_DNA"/>
</dbReference>
<evidence type="ECO:0000256" key="5">
    <source>
        <dbReference type="PROSITE-ProRule" id="PRU01248"/>
    </source>
</evidence>
<dbReference type="PANTHER" id="PTHR30629">
    <property type="entry name" value="PROPHAGE INTEGRASE"/>
    <property type="match status" value="1"/>
</dbReference>
<keyword evidence="2" id="KW-0229">DNA integration</keyword>
<dbReference type="InterPro" id="IPR050808">
    <property type="entry name" value="Phage_Integrase"/>
</dbReference>
<dbReference type="InterPro" id="IPR010998">
    <property type="entry name" value="Integrase_recombinase_N"/>
</dbReference>
<dbReference type="PANTHER" id="PTHR30629:SF2">
    <property type="entry name" value="PROPHAGE INTEGRASE INTS-RELATED"/>
    <property type="match status" value="1"/>
</dbReference>
<organism evidence="8 9">
    <name type="scientific">Uliginosibacterium paludis</name>
    <dbReference type="NCBI Taxonomy" id="1615952"/>
    <lineage>
        <taxon>Bacteria</taxon>
        <taxon>Pseudomonadati</taxon>
        <taxon>Pseudomonadota</taxon>
        <taxon>Betaproteobacteria</taxon>
        <taxon>Rhodocyclales</taxon>
        <taxon>Zoogloeaceae</taxon>
        <taxon>Uliginosibacterium</taxon>
    </lineage>
</organism>
<dbReference type="InterPro" id="IPR002104">
    <property type="entry name" value="Integrase_catalytic"/>
</dbReference>
<evidence type="ECO:0000259" key="6">
    <source>
        <dbReference type="PROSITE" id="PS51898"/>
    </source>
</evidence>
<keyword evidence="3 5" id="KW-0238">DNA-binding</keyword>
<dbReference type="InterPro" id="IPR044068">
    <property type="entry name" value="CB"/>
</dbReference>
<accession>A0ABV2CKX3</accession>
<reference evidence="8 9" key="1">
    <citation type="submission" date="2024-07" db="EMBL/GenBank/DDBJ databases">
        <title>Uliginosibacterium paludis KCTC:42655.</title>
        <authorList>
            <person name="Kim M.K."/>
        </authorList>
    </citation>
    <scope>NUCLEOTIDE SEQUENCE [LARGE SCALE GENOMIC DNA]</scope>
    <source>
        <strain evidence="8 9">KCTC 42655</strain>
    </source>
</reference>
<dbReference type="Pfam" id="PF00589">
    <property type="entry name" value="Phage_integrase"/>
    <property type="match status" value="1"/>
</dbReference>
<comment type="similarity">
    <text evidence="1">Belongs to the 'phage' integrase family.</text>
</comment>
<evidence type="ECO:0000313" key="8">
    <source>
        <dbReference type="EMBL" id="MET1488550.1"/>
    </source>
</evidence>
<dbReference type="InterPro" id="IPR013762">
    <property type="entry name" value="Integrase-like_cat_sf"/>
</dbReference>
<comment type="caution">
    <text evidence="8">The sequence shown here is derived from an EMBL/GenBank/DDBJ whole genome shotgun (WGS) entry which is preliminary data.</text>
</comment>
<dbReference type="InterPro" id="IPR011010">
    <property type="entry name" value="DNA_brk_join_enz"/>
</dbReference>
<dbReference type="PROSITE" id="PS51898">
    <property type="entry name" value="TYR_RECOMBINASE"/>
    <property type="match status" value="1"/>
</dbReference>
<sequence length="327" mass="37215">MLTAIAEARSDATSLLLGFAPTPAAHSVPPPVTTATPNISLQALLDEYVSVKKSRLKPDTVRRYRDCLDRYWADHLSQPAENLTPDVFRAHFITLPSPAQANHSLRIIRALFNFYNAAHDKNLLNPVQKVLKLEGAFIVRPRDRLIADEDQARWHASIQQGSRTSAELFTTLALTGLRLGEGLRLSWECVDFEKSSLTIPETKNGKPLLIPMGSRLKALLSKRKTDLRRESGRVFGLNPRNERLEVAASRKRSGVDWSAHDLRRTFVTLATRLEVPDRMVKRLVNHTERDVTGMHYIRLSVDTLRPYTQRIEDELFRLWRGDNEQPN</sequence>
<feature type="domain" description="Core-binding (CB)" evidence="7">
    <location>
        <begin position="39"/>
        <end position="116"/>
    </location>
</feature>
<evidence type="ECO:0000313" key="9">
    <source>
        <dbReference type="Proteomes" id="UP001548590"/>
    </source>
</evidence>
<proteinExistence type="inferred from homology"/>
<evidence type="ECO:0000256" key="4">
    <source>
        <dbReference type="ARBA" id="ARBA00023172"/>
    </source>
</evidence>
<gene>
    <name evidence="8" type="ORF">ABVT11_01825</name>
</gene>